<dbReference type="Proteomes" id="UP000290365">
    <property type="component" value="Chromosome"/>
</dbReference>
<evidence type="ECO:0000256" key="4">
    <source>
        <dbReference type="ARBA" id="ARBA00022989"/>
    </source>
</evidence>
<dbReference type="RefSeq" id="WP_129886831.1">
    <property type="nucleotide sequence ID" value="NZ_CP035758.1"/>
</dbReference>
<feature type="transmembrane region" description="Helical" evidence="6">
    <location>
        <begin position="41"/>
        <end position="65"/>
    </location>
</feature>
<proteinExistence type="predicted"/>
<keyword evidence="2" id="KW-1003">Cell membrane</keyword>
<keyword evidence="5 6" id="KW-0472">Membrane</keyword>
<gene>
    <name evidence="7" type="ORF">EPA93_09515</name>
</gene>
<evidence type="ECO:0000256" key="3">
    <source>
        <dbReference type="ARBA" id="ARBA00022692"/>
    </source>
</evidence>
<evidence type="ECO:0000313" key="8">
    <source>
        <dbReference type="Proteomes" id="UP000290365"/>
    </source>
</evidence>
<dbReference type="GO" id="GO:0015171">
    <property type="term" value="F:amino acid transmembrane transporter activity"/>
    <property type="evidence" value="ECO:0007669"/>
    <property type="project" value="TreeGrafter"/>
</dbReference>
<organism evidence="7 8">
    <name type="scientific">Ktedonosporobacter rubrisoli</name>
    <dbReference type="NCBI Taxonomy" id="2509675"/>
    <lineage>
        <taxon>Bacteria</taxon>
        <taxon>Bacillati</taxon>
        <taxon>Chloroflexota</taxon>
        <taxon>Ktedonobacteria</taxon>
        <taxon>Ktedonobacterales</taxon>
        <taxon>Ktedonosporobacteraceae</taxon>
        <taxon>Ktedonosporobacter</taxon>
    </lineage>
</organism>
<sequence>MPNVSTFGLFLATTFVLSIIPGPGMLYVLARSLKGGRREGLASTLGNTLGGLCHVILAACGLSALLMTSSLLFTLVKYAGAIYLITLGILTLLRRDSHIAYEAKQSATRFSALYQGILTELLNPKTALFILALLPQFINPHGAVFWQFLLLGSITVLFNTLSDLVVTVLAGSVGQYLQKSLRFQRGQKLLSGCTMIALGIYAAVADNKA</sequence>
<accession>A0A4P6JND2</accession>
<dbReference type="PANTHER" id="PTHR30086:SF20">
    <property type="entry name" value="ARGININE EXPORTER PROTEIN ARGO-RELATED"/>
    <property type="match status" value="1"/>
</dbReference>
<dbReference type="Pfam" id="PF01810">
    <property type="entry name" value="LysE"/>
    <property type="match status" value="1"/>
</dbReference>
<feature type="transmembrane region" description="Helical" evidence="6">
    <location>
        <begin position="189"/>
        <end position="205"/>
    </location>
</feature>
<dbReference type="KEGG" id="kbs:EPA93_09515"/>
<reference evidence="7 8" key="1">
    <citation type="submission" date="2019-01" db="EMBL/GenBank/DDBJ databases">
        <title>Ktedonosporobacter rubrisoli SCAWS-G2.</title>
        <authorList>
            <person name="Huang Y."/>
            <person name="Yan B."/>
        </authorList>
    </citation>
    <scope>NUCLEOTIDE SEQUENCE [LARGE SCALE GENOMIC DNA]</scope>
    <source>
        <strain evidence="7 8">SCAWS-G2</strain>
    </source>
</reference>
<name>A0A4P6JND2_KTERU</name>
<feature type="transmembrane region" description="Helical" evidence="6">
    <location>
        <begin position="71"/>
        <end position="93"/>
    </location>
</feature>
<dbReference type="EMBL" id="CP035758">
    <property type="protein sequence ID" value="QBD76236.1"/>
    <property type="molecule type" value="Genomic_DNA"/>
</dbReference>
<evidence type="ECO:0000256" key="1">
    <source>
        <dbReference type="ARBA" id="ARBA00004651"/>
    </source>
</evidence>
<feature type="transmembrane region" description="Helical" evidence="6">
    <location>
        <begin position="144"/>
        <end position="177"/>
    </location>
</feature>
<keyword evidence="8" id="KW-1185">Reference proteome</keyword>
<feature type="transmembrane region" description="Helical" evidence="6">
    <location>
        <begin position="6"/>
        <end position="29"/>
    </location>
</feature>
<dbReference type="PANTHER" id="PTHR30086">
    <property type="entry name" value="ARGININE EXPORTER PROTEIN ARGO"/>
    <property type="match status" value="1"/>
</dbReference>
<dbReference type="GO" id="GO:0005886">
    <property type="term" value="C:plasma membrane"/>
    <property type="evidence" value="ECO:0007669"/>
    <property type="project" value="UniProtKB-SubCell"/>
</dbReference>
<evidence type="ECO:0000256" key="5">
    <source>
        <dbReference type="ARBA" id="ARBA00023136"/>
    </source>
</evidence>
<keyword evidence="3 6" id="KW-0812">Transmembrane</keyword>
<protein>
    <submittedName>
        <fullName evidence="7">LysE family translocator</fullName>
    </submittedName>
</protein>
<dbReference type="InterPro" id="IPR001123">
    <property type="entry name" value="LeuE-type"/>
</dbReference>
<comment type="subcellular location">
    <subcellularLocation>
        <location evidence="1">Cell membrane</location>
        <topology evidence="1">Multi-pass membrane protein</topology>
    </subcellularLocation>
</comment>
<dbReference type="OrthoDB" id="9784202at2"/>
<evidence type="ECO:0000313" key="7">
    <source>
        <dbReference type="EMBL" id="QBD76236.1"/>
    </source>
</evidence>
<dbReference type="PIRSF" id="PIRSF006324">
    <property type="entry name" value="LeuE"/>
    <property type="match status" value="1"/>
</dbReference>
<evidence type="ECO:0000256" key="2">
    <source>
        <dbReference type="ARBA" id="ARBA00022475"/>
    </source>
</evidence>
<evidence type="ECO:0000256" key="6">
    <source>
        <dbReference type="SAM" id="Phobius"/>
    </source>
</evidence>
<keyword evidence="4 6" id="KW-1133">Transmembrane helix</keyword>
<dbReference type="AlphaFoldDB" id="A0A4P6JND2"/>